<comment type="pathway">
    <text evidence="3">Cofactor metabolism; pyridoxal 5'-phosphate salvage; pyridoxal 5'-phosphate from pyridoxal: step 1/1.</text>
</comment>
<dbReference type="InterPro" id="IPR004625">
    <property type="entry name" value="PyrdxlKinase"/>
</dbReference>
<feature type="domain" description="Pyridoxamine kinase/Phosphomethylpyrimidine kinase" evidence="15">
    <location>
        <begin position="96"/>
        <end position="234"/>
    </location>
</feature>
<evidence type="ECO:0000256" key="12">
    <source>
        <dbReference type="ARBA" id="ARBA00047310"/>
    </source>
</evidence>
<dbReference type="GeneID" id="136078322"/>
<dbReference type="NCBIfam" id="TIGR00687">
    <property type="entry name" value="pyridox_kin"/>
    <property type="match status" value="1"/>
</dbReference>
<keyword evidence="16" id="KW-1185">Reference proteome</keyword>
<evidence type="ECO:0000256" key="14">
    <source>
        <dbReference type="ARBA" id="ARBA00048524"/>
    </source>
</evidence>
<comment type="similarity">
    <text evidence="4">Belongs to the pyridoxine kinase family.</text>
</comment>
<evidence type="ECO:0000259" key="15">
    <source>
        <dbReference type="Pfam" id="PF08543"/>
    </source>
</evidence>
<organism evidence="16 17">
    <name type="scientific">Hydra vulgaris</name>
    <name type="common">Hydra</name>
    <name type="synonym">Hydra attenuata</name>
    <dbReference type="NCBI Taxonomy" id="6087"/>
    <lineage>
        <taxon>Eukaryota</taxon>
        <taxon>Metazoa</taxon>
        <taxon>Cnidaria</taxon>
        <taxon>Hydrozoa</taxon>
        <taxon>Hydroidolina</taxon>
        <taxon>Anthoathecata</taxon>
        <taxon>Aplanulata</taxon>
        <taxon>Hydridae</taxon>
        <taxon>Hydra</taxon>
    </lineage>
</organism>
<evidence type="ECO:0000256" key="9">
    <source>
        <dbReference type="ARBA" id="ARBA00022777"/>
    </source>
</evidence>
<comment type="catalytic activity">
    <reaction evidence="13">
        <text>pyridoxal + ATP = pyridoxal 5'-phosphate + ADP + H(+)</text>
        <dbReference type="Rhea" id="RHEA:10224"/>
        <dbReference type="ChEBI" id="CHEBI:15378"/>
        <dbReference type="ChEBI" id="CHEBI:17310"/>
        <dbReference type="ChEBI" id="CHEBI:30616"/>
        <dbReference type="ChEBI" id="CHEBI:456216"/>
        <dbReference type="ChEBI" id="CHEBI:597326"/>
        <dbReference type="EC" id="2.7.1.35"/>
    </reaction>
    <physiologicalReaction direction="left-to-right" evidence="13">
        <dbReference type="Rhea" id="RHEA:10225"/>
    </physiologicalReaction>
</comment>
<evidence type="ECO:0000256" key="13">
    <source>
        <dbReference type="ARBA" id="ARBA00047377"/>
    </source>
</evidence>
<dbReference type="SUPFAM" id="SSF53613">
    <property type="entry name" value="Ribokinase-like"/>
    <property type="match status" value="1"/>
</dbReference>
<keyword evidence="7" id="KW-0808">Transferase</keyword>
<dbReference type="EC" id="2.7.1.35" evidence="5"/>
<evidence type="ECO:0000256" key="5">
    <source>
        <dbReference type="ARBA" id="ARBA00012104"/>
    </source>
</evidence>
<comment type="catalytic activity">
    <reaction evidence="14">
        <text>pyridoxine + ATP = pyridoxine 5'-phosphate + ADP + H(+)</text>
        <dbReference type="Rhea" id="RHEA:25108"/>
        <dbReference type="ChEBI" id="CHEBI:15378"/>
        <dbReference type="ChEBI" id="CHEBI:16709"/>
        <dbReference type="ChEBI" id="CHEBI:30616"/>
        <dbReference type="ChEBI" id="CHEBI:58589"/>
        <dbReference type="ChEBI" id="CHEBI:456216"/>
        <dbReference type="EC" id="2.7.1.35"/>
    </reaction>
    <physiologicalReaction direction="left-to-right" evidence="14">
        <dbReference type="Rhea" id="RHEA:25109"/>
    </physiologicalReaction>
</comment>
<evidence type="ECO:0000256" key="2">
    <source>
        <dbReference type="ARBA" id="ARBA00004835"/>
    </source>
</evidence>
<evidence type="ECO:0000313" key="16">
    <source>
        <dbReference type="Proteomes" id="UP001652625"/>
    </source>
</evidence>
<evidence type="ECO:0000256" key="11">
    <source>
        <dbReference type="ARBA" id="ARBA00032808"/>
    </source>
</evidence>
<dbReference type="RefSeq" id="XP_065649988.1">
    <property type="nucleotide sequence ID" value="XM_065793916.1"/>
</dbReference>
<gene>
    <name evidence="17" type="primary">LOC136078322</name>
</gene>
<evidence type="ECO:0000313" key="17">
    <source>
        <dbReference type="RefSeq" id="XP_065649988.1"/>
    </source>
</evidence>
<evidence type="ECO:0000256" key="10">
    <source>
        <dbReference type="ARBA" id="ARBA00022840"/>
    </source>
</evidence>
<dbReference type="Gene3D" id="3.40.1190.20">
    <property type="match status" value="1"/>
</dbReference>
<name>A0ABM4BLN7_HYDVU</name>
<evidence type="ECO:0000256" key="3">
    <source>
        <dbReference type="ARBA" id="ARBA00005210"/>
    </source>
</evidence>
<keyword evidence="9" id="KW-0418">Kinase</keyword>
<protein>
    <recommendedName>
        <fullName evidence="6">Pyridoxal kinase</fullName>
        <ecNumber evidence="5">2.7.1.35</ecNumber>
    </recommendedName>
    <alternativeName>
        <fullName evidence="11">Pyridoxine kinase</fullName>
    </alternativeName>
</protein>
<dbReference type="InterPro" id="IPR013749">
    <property type="entry name" value="PM/HMP-P_kinase-1"/>
</dbReference>
<comment type="pathway">
    <text evidence="1">Cofactor metabolism; pyridoxal 5'-phosphate salvage; pyridoxamine 5'-phosphate from pyridoxamine: step 1/1.</text>
</comment>
<keyword evidence="8" id="KW-0547">Nucleotide-binding</keyword>
<comment type="catalytic activity">
    <reaction evidence="12">
        <text>pyridoxamine + ATP = pyridoxamine 5'-phosphate + ADP + H(+)</text>
        <dbReference type="Rhea" id="RHEA:25104"/>
        <dbReference type="ChEBI" id="CHEBI:15378"/>
        <dbReference type="ChEBI" id="CHEBI:30616"/>
        <dbReference type="ChEBI" id="CHEBI:57761"/>
        <dbReference type="ChEBI" id="CHEBI:58451"/>
        <dbReference type="ChEBI" id="CHEBI:456216"/>
        <dbReference type="EC" id="2.7.1.35"/>
    </reaction>
    <physiologicalReaction direction="left-to-right" evidence="12">
        <dbReference type="Rhea" id="RHEA:25105"/>
    </physiologicalReaction>
</comment>
<evidence type="ECO:0000256" key="1">
    <source>
        <dbReference type="ARBA" id="ARBA00004750"/>
    </source>
</evidence>
<dbReference type="InterPro" id="IPR029056">
    <property type="entry name" value="Ribokinase-like"/>
</dbReference>
<evidence type="ECO:0000256" key="8">
    <source>
        <dbReference type="ARBA" id="ARBA00022741"/>
    </source>
</evidence>
<reference evidence="17" key="1">
    <citation type="submission" date="2025-08" db="UniProtKB">
        <authorList>
            <consortium name="RefSeq"/>
        </authorList>
    </citation>
    <scope>IDENTIFICATION</scope>
</reference>
<accession>A0ABM4BLN7</accession>
<evidence type="ECO:0000256" key="7">
    <source>
        <dbReference type="ARBA" id="ARBA00022679"/>
    </source>
</evidence>
<keyword evidence="10" id="KW-0067">ATP-binding</keyword>
<dbReference type="PANTHER" id="PTHR10534">
    <property type="entry name" value="PYRIDOXAL KINASE"/>
    <property type="match status" value="1"/>
</dbReference>
<comment type="pathway">
    <text evidence="2">Cofactor metabolism; pyridoxal 5'-phosphate salvage; pyridoxine 5'-phosphate from pyridoxine: step 1/1.</text>
</comment>
<proteinExistence type="inferred from homology"/>
<dbReference type="PANTHER" id="PTHR10534:SF2">
    <property type="entry name" value="PYRIDOXAL KINASE"/>
    <property type="match status" value="1"/>
</dbReference>
<dbReference type="CDD" id="cd01173">
    <property type="entry name" value="pyridoxal_pyridoxamine_kinase"/>
    <property type="match status" value="1"/>
</dbReference>
<dbReference type="Proteomes" id="UP001652625">
    <property type="component" value="Chromosome 03"/>
</dbReference>
<sequence>MDLKRVLSIQSHVVSGYVGNKAATFPLQVLGFDVDAINSVQLSNHTGYKSHKGQILNDSELKNIFDGLKLNNLDRYSHLLTGYCRSESFLLEIASVLKHLKSINQQLIYVCDPVMGDQGTFYVPQALLPIYKDILIPLADIITPNQFEAEQLSGIKIFNERDAFMAMRMLHNIGPSIVIITSLCLENCSKLIIMGSMKGSPSEYVRFEIDKLDAFFHGTGDLFASLLLAWLYKFPENVKIACEKTLSTINMLLAKTIEHSISPDSCKYEVPLSARMELRLVQNLTIILDPPEICKGELVQVLD</sequence>
<evidence type="ECO:0000256" key="6">
    <source>
        <dbReference type="ARBA" id="ARBA00018134"/>
    </source>
</evidence>
<evidence type="ECO:0000256" key="4">
    <source>
        <dbReference type="ARBA" id="ARBA00008805"/>
    </source>
</evidence>
<dbReference type="Pfam" id="PF08543">
    <property type="entry name" value="Phos_pyr_kin"/>
    <property type="match status" value="1"/>
</dbReference>